<evidence type="ECO:0000313" key="4">
    <source>
        <dbReference type="Proteomes" id="UP000184278"/>
    </source>
</evidence>
<dbReference type="InterPro" id="IPR049516">
    <property type="entry name" value="FAD-depend_C"/>
</dbReference>
<dbReference type="PANTHER" id="PTHR42842:SF3">
    <property type="entry name" value="FAD_NAD(P)-BINDING OXIDOREDUCTASE FAMILY PROTEIN"/>
    <property type="match status" value="1"/>
</dbReference>
<dbReference type="Gene3D" id="3.50.50.60">
    <property type="entry name" value="FAD/NAD(P)-binding domain"/>
    <property type="match status" value="2"/>
</dbReference>
<sequence length="556" mass="60837">MIRISNIKVKNGGDASAFNNGVMDPKALSKSLTFVCAKALKIDAKDITKLSVFRHSIDARKKPDIFDVYTIDISLGINEKKALQKARNKNAQIFEPVEYKLPPFGDKEMSKSPVVVGAGPCGLFAAFELARLGFKPILIERGRPVEDRQKDVENFWKTGVLDTVSNVQFGEGGAGAFSDGKLNTMVRDKDGIGRAALKIFIEHGAPEEIYYEAKPHIGTDKLVEVVRNIREDIKKLGGTVLFESQMTGLVLGDQSVNGIKVKDKDGKESVIDTDTVIMAIGHSARDTFEALVCEGVYMEPKAFAVGLRVEHPQRKINRSQYGVEQSPTLPASPYKVVHNTSQGRGVYSFCMCPGGYVVNASSEEGHLCVNGMSYYARDSRNANSAIIVTVKPEDFGGEGPLCGVEFQRRLEKKAYEMGKGKVPVEYFKDFKNCSTARANEEDRSSWNTPCIKGEYTFANVHELLSSDLKEAIDEGMTAFGRMIEGFDADDTLMEGVESRTSSPVRITRGDDLQAVSTKGLYPCGEGAGYAGGIMSAAMDGMKVAARICAERYPRKD</sequence>
<accession>A0A1M5PNP3</accession>
<dbReference type="PIRSF" id="PIRSF038984">
    <property type="entry name" value="FAD_binding_protein"/>
    <property type="match status" value="1"/>
</dbReference>
<keyword evidence="4" id="KW-1185">Reference proteome</keyword>
<dbReference type="EMBL" id="FQXK01000003">
    <property type="protein sequence ID" value="SHH03328.1"/>
    <property type="molecule type" value="Genomic_DNA"/>
</dbReference>
<gene>
    <name evidence="3" type="ORF">SAMN02745229_00046</name>
</gene>
<name>A0A1M5PNP3_BUTFI</name>
<dbReference type="STRING" id="1121131.SAMN02745229_00046"/>
<feature type="domain" description="FAD-binding" evidence="1">
    <location>
        <begin position="114"/>
        <end position="277"/>
    </location>
</feature>
<dbReference type="InterPro" id="IPR028348">
    <property type="entry name" value="FAD-binding_protein"/>
</dbReference>
<evidence type="ECO:0000259" key="1">
    <source>
        <dbReference type="Pfam" id="PF01494"/>
    </source>
</evidence>
<dbReference type="InterPro" id="IPR002938">
    <property type="entry name" value="FAD-bd"/>
</dbReference>
<evidence type="ECO:0000259" key="2">
    <source>
        <dbReference type="Pfam" id="PF21688"/>
    </source>
</evidence>
<dbReference type="InterPro" id="IPR036188">
    <property type="entry name" value="FAD/NAD-bd_sf"/>
</dbReference>
<evidence type="ECO:0000313" key="3">
    <source>
        <dbReference type="EMBL" id="SHH03328.1"/>
    </source>
</evidence>
<dbReference type="GO" id="GO:0071949">
    <property type="term" value="F:FAD binding"/>
    <property type="evidence" value="ECO:0007669"/>
    <property type="project" value="InterPro"/>
</dbReference>
<dbReference type="Proteomes" id="UP000184278">
    <property type="component" value="Unassembled WGS sequence"/>
</dbReference>
<reference evidence="4" key="1">
    <citation type="submission" date="2016-11" db="EMBL/GenBank/DDBJ databases">
        <authorList>
            <person name="Varghese N."/>
            <person name="Submissions S."/>
        </authorList>
    </citation>
    <scope>NUCLEOTIDE SEQUENCE [LARGE SCALE GENOMIC DNA]</scope>
    <source>
        <strain evidence="4">DSM 3071</strain>
    </source>
</reference>
<dbReference type="SUPFAM" id="SSF51905">
    <property type="entry name" value="FAD/NAD(P)-binding domain"/>
    <property type="match status" value="1"/>
</dbReference>
<feature type="domain" description="FAD-dependent protein C-terminal" evidence="2">
    <location>
        <begin position="302"/>
        <end position="500"/>
    </location>
</feature>
<dbReference type="OrthoDB" id="9762921at2"/>
<proteinExistence type="predicted"/>
<dbReference type="AlphaFoldDB" id="A0A1M5PNP3"/>
<dbReference type="Pfam" id="PF21688">
    <property type="entry name" value="FAD-depend_C"/>
    <property type="match status" value="1"/>
</dbReference>
<dbReference type="RefSeq" id="WP_073384538.1">
    <property type="nucleotide sequence ID" value="NZ_FQXK01000003.1"/>
</dbReference>
<dbReference type="Pfam" id="PF01494">
    <property type="entry name" value="FAD_binding_3"/>
    <property type="match status" value="1"/>
</dbReference>
<protein>
    <submittedName>
        <fullName evidence="3">Uncharacterized protein</fullName>
    </submittedName>
</protein>
<dbReference type="GeneID" id="89509216"/>
<organism evidence="3 4">
    <name type="scientific">Butyrivibrio fibrisolvens DSM 3071</name>
    <dbReference type="NCBI Taxonomy" id="1121131"/>
    <lineage>
        <taxon>Bacteria</taxon>
        <taxon>Bacillati</taxon>
        <taxon>Bacillota</taxon>
        <taxon>Clostridia</taxon>
        <taxon>Lachnospirales</taxon>
        <taxon>Lachnospiraceae</taxon>
        <taxon>Butyrivibrio</taxon>
    </lineage>
</organism>
<dbReference type="Gene3D" id="3.30.70.2700">
    <property type="match status" value="1"/>
</dbReference>
<dbReference type="PANTHER" id="PTHR42842">
    <property type="entry name" value="FAD/NAD(P)-BINDING OXIDOREDUCTASE"/>
    <property type="match status" value="1"/>
</dbReference>